<evidence type="ECO:0000259" key="2">
    <source>
        <dbReference type="Pfam" id="PF01106"/>
    </source>
</evidence>
<dbReference type="EMBL" id="MSKL01000009">
    <property type="protein sequence ID" value="OLO50109.1"/>
    <property type="molecule type" value="Genomic_DNA"/>
</dbReference>
<evidence type="ECO:0000313" key="3">
    <source>
        <dbReference type="EMBL" id="OLO50109.1"/>
    </source>
</evidence>
<dbReference type="Pfam" id="PF01106">
    <property type="entry name" value="NifU"/>
    <property type="match status" value="1"/>
</dbReference>
<gene>
    <name evidence="3" type="ORF">BKH28_04595</name>
</gene>
<reference evidence="3 4" key="1">
    <citation type="submission" date="2016-12" db="EMBL/GenBank/DDBJ databases">
        <title>Genomic comparison of strains in the 'Actinomyces naeslundii' group.</title>
        <authorList>
            <person name="Mughal S.R."/>
            <person name="Do T."/>
            <person name="Gilbert S.C."/>
            <person name="Witherden E.A."/>
            <person name="Didelot X."/>
            <person name="Beighton D."/>
        </authorList>
    </citation>
    <scope>NUCLEOTIDE SEQUENCE [LARGE SCALE GENOMIC DNA]</scope>
    <source>
        <strain evidence="3 4">P6N</strain>
    </source>
</reference>
<accession>A0A1Q8VPU7</accession>
<dbReference type="OrthoDB" id="9798220at2"/>
<evidence type="ECO:0000256" key="1">
    <source>
        <dbReference type="ARBA" id="ARBA00049958"/>
    </source>
</evidence>
<sequence>MPVVPTHPTTTPDPDVLRWVIPDGLLPFTGEVAQAPTLLQKLMDDGTLRSVRVDGGGVLTLLGAGHDWRTEGARVRSALVDALGAPKSWKGASSAHASGPDDALEAAARQIAGGSLGTFVNSHGGALVVQSVRDGVVEIAMEGACDHCPAAEITMHARFEHLLRRRCPWLVEVRRVDE</sequence>
<evidence type="ECO:0000313" key="4">
    <source>
        <dbReference type="Proteomes" id="UP000186394"/>
    </source>
</evidence>
<dbReference type="InterPro" id="IPR034904">
    <property type="entry name" value="FSCA_dom_sf"/>
</dbReference>
<organism evidence="3 4">
    <name type="scientific">Actinomyces oris</name>
    <dbReference type="NCBI Taxonomy" id="544580"/>
    <lineage>
        <taxon>Bacteria</taxon>
        <taxon>Bacillati</taxon>
        <taxon>Actinomycetota</taxon>
        <taxon>Actinomycetes</taxon>
        <taxon>Actinomycetales</taxon>
        <taxon>Actinomycetaceae</taxon>
        <taxon>Actinomyces</taxon>
    </lineage>
</organism>
<dbReference type="InterPro" id="IPR001075">
    <property type="entry name" value="NIF_FeS_clus_asmbl_NifU_C"/>
</dbReference>
<dbReference type="RefSeq" id="WP_075417689.1">
    <property type="nucleotide sequence ID" value="NZ_MSKL01000009.1"/>
</dbReference>
<protein>
    <recommendedName>
        <fullName evidence="2">NIF system FeS cluster assembly NifU C-terminal domain-containing protein</fullName>
    </recommendedName>
</protein>
<dbReference type="AlphaFoldDB" id="A0A1Q8VPU7"/>
<proteinExistence type="predicted"/>
<dbReference type="Gene3D" id="3.30.300.130">
    <property type="entry name" value="Fe-S cluster assembly (FSCA)"/>
    <property type="match status" value="1"/>
</dbReference>
<name>A0A1Q8VPU7_9ACTO</name>
<dbReference type="SUPFAM" id="SSF117916">
    <property type="entry name" value="Fe-S cluster assembly (FSCA) domain-like"/>
    <property type="match status" value="1"/>
</dbReference>
<comment type="function">
    <text evidence="1">May be involved in the formation or repair of [Fe-S] clusters present in iron-sulfur proteins.</text>
</comment>
<dbReference type="GO" id="GO:0016226">
    <property type="term" value="P:iron-sulfur cluster assembly"/>
    <property type="evidence" value="ECO:0007669"/>
    <property type="project" value="InterPro"/>
</dbReference>
<dbReference type="GO" id="GO:0051536">
    <property type="term" value="F:iron-sulfur cluster binding"/>
    <property type="evidence" value="ECO:0007669"/>
    <property type="project" value="InterPro"/>
</dbReference>
<dbReference type="GO" id="GO:0005506">
    <property type="term" value="F:iron ion binding"/>
    <property type="evidence" value="ECO:0007669"/>
    <property type="project" value="InterPro"/>
</dbReference>
<feature type="domain" description="NIF system FeS cluster assembly NifU C-terminal" evidence="2">
    <location>
        <begin position="120"/>
        <end position="173"/>
    </location>
</feature>
<dbReference type="Proteomes" id="UP000186394">
    <property type="component" value="Unassembled WGS sequence"/>
</dbReference>
<comment type="caution">
    <text evidence="3">The sequence shown here is derived from an EMBL/GenBank/DDBJ whole genome shotgun (WGS) entry which is preliminary data.</text>
</comment>